<name>A0A5C4JUF6_9HYPH</name>
<dbReference type="PANTHER" id="PTHR30419">
    <property type="entry name" value="HTH-TYPE TRANSCRIPTIONAL REGULATOR YBHD"/>
    <property type="match status" value="1"/>
</dbReference>
<accession>A0A5C4JUF6</accession>
<sequence>MRLLVSRHLENFLALYEAGNMRAAAQRKGVSQPALTKSLQLIENELDVELFERTHKGLVATETGHILYRHACAIEQEARFAALEISHMREAMGGRIKIGVGQVLAVSIFPALLADFHRRFPNVEASVEAGISNGLLQSLMRDNLDFVIAALPEASLPDKFVTLPLLSTDMVIICSTEHPLCREKEITAEALTAFRRVGFLEDREFESRARQCFGNRSEALRPILQTTSLNIMFGLLTTTDYYAIVSDMIVPKAEREGLAARNMEGGLWTLDVELICKASLVSSKPISAFKEAFSARTGKAG</sequence>
<evidence type="ECO:0000256" key="1">
    <source>
        <dbReference type="ARBA" id="ARBA00009437"/>
    </source>
</evidence>
<reference evidence="6 7" key="2">
    <citation type="submission" date="2019-06" db="EMBL/GenBank/DDBJ databases">
        <title>Martelella lutilitoris sp. nov., isolated from a tidal mudflat.</title>
        <authorList>
            <person name="Kim Y.-J."/>
        </authorList>
    </citation>
    <scope>NUCLEOTIDE SEQUENCE [LARGE SCALE GENOMIC DNA]</scope>
    <source>
        <strain evidence="6 7">GH2-6</strain>
    </source>
</reference>
<comment type="similarity">
    <text evidence="1">Belongs to the LysR transcriptional regulatory family.</text>
</comment>
<comment type="caution">
    <text evidence="6">The sequence shown here is derived from an EMBL/GenBank/DDBJ whole genome shotgun (WGS) entry which is preliminary data.</text>
</comment>
<evidence type="ECO:0000259" key="5">
    <source>
        <dbReference type="PROSITE" id="PS50931"/>
    </source>
</evidence>
<evidence type="ECO:0000256" key="2">
    <source>
        <dbReference type="ARBA" id="ARBA00023015"/>
    </source>
</evidence>
<dbReference type="EMBL" id="VCLB01000003">
    <property type="protein sequence ID" value="TNB48844.1"/>
    <property type="molecule type" value="Genomic_DNA"/>
</dbReference>
<dbReference type="GO" id="GO:0003677">
    <property type="term" value="F:DNA binding"/>
    <property type="evidence" value="ECO:0007669"/>
    <property type="project" value="UniProtKB-KW"/>
</dbReference>
<dbReference type="PANTHER" id="PTHR30419:SF30">
    <property type="entry name" value="LYSR FAMILY TRANSCRIPTIONAL REGULATOR"/>
    <property type="match status" value="1"/>
</dbReference>
<protein>
    <submittedName>
        <fullName evidence="6">LysR family transcriptional regulator</fullName>
    </submittedName>
</protein>
<reference evidence="6 7" key="1">
    <citation type="submission" date="2019-05" db="EMBL/GenBank/DDBJ databases">
        <authorList>
            <person name="Lee S.D."/>
        </authorList>
    </citation>
    <scope>NUCLEOTIDE SEQUENCE [LARGE SCALE GENOMIC DNA]</scope>
    <source>
        <strain evidence="6 7">GH2-6</strain>
    </source>
</reference>
<proteinExistence type="inferred from homology"/>
<dbReference type="Gene3D" id="1.10.10.10">
    <property type="entry name" value="Winged helix-like DNA-binding domain superfamily/Winged helix DNA-binding domain"/>
    <property type="match status" value="1"/>
</dbReference>
<evidence type="ECO:0000313" key="6">
    <source>
        <dbReference type="EMBL" id="TNB48844.1"/>
    </source>
</evidence>
<dbReference type="Pfam" id="PF00126">
    <property type="entry name" value="HTH_1"/>
    <property type="match status" value="1"/>
</dbReference>
<dbReference type="PRINTS" id="PR00039">
    <property type="entry name" value="HTHLYSR"/>
</dbReference>
<keyword evidence="7" id="KW-1185">Reference proteome</keyword>
<dbReference type="AlphaFoldDB" id="A0A5C4JUF6"/>
<evidence type="ECO:0000256" key="4">
    <source>
        <dbReference type="ARBA" id="ARBA00023163"/>
    </source>
</evidence>
<dbReference type="InterPro" id="IPR050950">
    <property type="entry name" value="HTH-type_LysR_regulators"/>
</dbReference>
<keyword evidence="4" id="KW-0804">Transcription</keyword>
<dbReference type="InterPro" id="IPR036390">
    <property type="entry name" value="WH_DNA-bd_sf"/>
</dbReference>
<dbReference type="SUPFAM" id="SSF46785">
    <property type="entry name" value="Winged helix' DNA-binding domain"/>
    <property type="match status" value="1"/>
</dbReference>
<dbReference type="InterPro" id="IPR005119">
    <property type="entry name" value="LysR_subst-bd"/>
</dbReference>
<dbReference type="CDD" id="cd05466">
    <property type="entry name" value="PBP2_LTTR_substrate"/>
    <property type="match status" value="1"/>
</dbReference>
<feature type="domain" description="HTH lysR-type" evidence="5">
    <location>
        <begin position="1"/>
        <end position="61"/>
    </location>
</feature>
<gene>
    <name evidence="6" type="ORF">FF124_06905</name>
</gene>
<dbReference type="Gene3D" id="3.40.190.10">
    <property type="entry name" value="Periplasmic binding protein-like II"/>
    <property type="match status" value="2"/>
</dbReference>
<dbReference type="SUPFAM" id="SSF53850">
    <property type="entry name" value="Periplasmic binding protein-like II"/>
    <property type="match status" value="1"/>
</dbReference>
<dbReference type="PROSITE" id="PS50931">
    <property type="entry name" value="HTH_LYSR"/>
    <property type="match status" value="1"/>
</dbReference>
<evidence type="ECO:0000256" key="3">
    <source>
        <dbReference type="ARBA" id="ARBA00023125"/>
    </source>
</evidence>
<dbReference type="Proteomes" id="UP000307874">
    <property type="component" value="Unassembled WGS sequence"/>
</dbReference>
<dbReference type="RefSeq" id="WP_138747744.1">
    <property type="nucleotide sequence ID" value="NZ_VCLB01000003.1"/>
</dbReference>
<keyword evidence="3" id="KW-0238">DNA-binding</keyword>
<evidence type="ECO:0000313" key="7">
    <source>
        <dbReference type="Proteomes" id="UP000307874"/>
    </source>
</evidence>
<dbReference type="InterPro" id="IPR000847">
    <property type="entry name" value="LysR_HTH_N"/>
</dbReference>
<organism evidence="6 7">
    <name type="scientific">Martelella lutilitoris</name>
    <dbReference type="NCBI Taxonomy" id="2583532"/>
    <lineage>
        <taxon>Bacteria</taxon>
        <taxon>Pseudomonadati</taxon>
        <taxon>Pseudomonadota</taxon>
        <taxon>Alphaproteobacteria</taxon>
        <taxon>Hyphomicrobiales</taxon>
        <taxon>Aurantimonadaceae</taxon>
        <taxon>Martelella</taxon>
    </lineage>
</organism>
<dbReference type="Pfam" id="PF03466">
    <property type="entry name" value="LysR_substrate"/>
    <property type="match status" value="1"/>
</dbReference>
<keyword evidence="2" id="KW-0805">Transcription regulation</keyword>
<dbReference type="GO" id="GO:0005829">
    <property type="term" value="C:cytosol"/>
    <property type="evidence" value="ECO:0007669"/>
    <property type="project" value="TreeGrafter"/>
</dbReference>
<dbReference type="OrthoDB" id="7809623at2"/>
<dbReference type="GO" id="GO:0003700">
    <property type="term" value="F:DNA-binding transcription factor activity"/>
    <property type="evidence" value="ECO:0007669"/>
    <property type="project" value="InterPro"/>
</dbReference>
<dbReference type="InterPro" id="IPR036388">
    <property type="entry name" value="WH-like_DNA-bd_sf"/>
</dbReference>